<evidence type="ECO:0000256" key="5">
    <source>
        <dbReference type="ARBA" id="ARBA00023136"/>
    </source>
</evidence>
<evidence type="ECO:0000256" key="1">
    <source>
        <dbReference type="ARBA" id="ARBA00004167"/>
    </source>
</evidence>
<keyword evidence="2" id="KW-0812">Transmembrane</keyword>
<evidence type="ECO:0000313" key="10">
    <source>
        <dbReference type="EMBL" id="KAG7154444.1"/>
    </source>
</evidence>
<evidence type="ECO:0000256" key="2">
    <source>
        <dbReference type="ARBA" id="ARBA00022692"/>
    </source>
</evidence>
<feature type="non-terminal residue" evidence="10">
    <location>
        <position position="126"/>
    </location>
</feature>
<dbReference type="InterPro" id="IPR002172">
    <property type="entry name" value="LDrepeatLR_classA_rpt"/>
</dbReference>
<comment type="caution">
    <text evidence="10">The sequence shown here is derived from an EMBL/GenBank/DDBJ whole genome shotgun (WGS) entry which is preliminary data.</text>
</comment>
<evidence type="ECO:0000256" key="6">
    <source>
        <dbReference type="ARBA" id="ARBA00023157"/>
    </source>
</evidence>
<comment type="caution">
    <text evidence="9">Lacks conserved residue(s) required for the propagation of feature annotation.</text>
</comment>
<keyword evidence="11" id="KW-1185">Reference proteome</keyword>
<keyword evidence="4" id="KW-1133">Transmembrane helix</keyword>
<dbReference type="InterPro" id="IPR036055">
    <property type="entry name" value="LDL_receptor-like_sf"/>
</dbReference>
<evidence type="ECO:0000256" key="4">
    <source>
        <dbReference type="ARBA" id="ARBA00022989"/>
    </source>
</evidence>
<reference evidence="10" key="1">
    <citation type="journal article" date="2021" name="Sci. Adv.">
        <title>The American lobster genome reveals insights on longevity, neural, and immune adaptations.</title>
        <authorList>
            <person name="Polinski J.M."/>
            <person name="Zimin A.V."/>
            <person name="Clark K.F."/>
            <person name="Kohn A.B."/>
            <person name="Sadowski N."/>
            <person name="Timp W."/>
            <person name="Ptitsyn A."/>
            <person name="Khanna P."/>
            <person name="Romanova D.Y."/>
            <person name="Williams P."/>
            <person name="Greenwood S.J."/>
            <person name="Moroz L.L."/>
            <person name="Walt D.R."/>
            <person name="Bodnar A.G."/>
        </authorList>
    </citation>
    <scope>NUCLEOTIDE SEQUENCE</scope>
    <source>
        <strain evidence="10">GMGI-L3</strain>
    </source>
</reference>
<dbReference type="CDD" id="cd00112">
    <property type="entry name" value="LDLa"/>
    <property type="match status" value="2"/>
</dbReference>
<accession>A0A8J5MK70</accession>
<keyword evidence="6 9" id="KW-1015">Disulfide bond</keyword>
<dbReference type="PANTHER" id="PTHR22722">
    <property type="entry name" value="LOW-DENSITY LIPOPROTEIN RECEPTOR-RELATED PROTEIN 2-RELATED"/>
    <property type="match status" value="1"/>
</dbReference>
<gene>
    <name evidence="10" type="primary">Grl101-L4</name>
    <name evidence="10" type="ORF">Hamer_G018185</name>
</gene>
<dbReference type="GO" id="GO:0043235">
    <property type="term" value="C:receptor complex"/>
    <property type="evidence" value="ECO:0007669"/>
    <property type="project" value="TreeGrafter"/>
</dbReference>
<keyword evidence="3" id="KW-0677">Repeat</keyword>
<keyword evidence="8" id="KW-0325">Glycoprotein</keyword>
<dbReference type="AlphaFoldDB" id="A0A8J5MK70"/>
<dbReference type="SMART" id="SM00192">
    <property type="entry name" value="LDLa"/>
    <property type="match status" value="3"/>
</dbReference>
<proteinExistence type="predicted"/>
<feature type="disulfide bond" evidence="9">
    <location>
        <begin position="61"/>
        <end position="76"/>
    </location>
</feature>
<dbReference type="Gene3D" id="4.10.400.10">
    <property type="entry name" value="Low-density Lipoprotein Receptor"/>
    <property type="match status" value="3"/>
</dbReference>
<sequence>MNGCLPNEYQCGETCIDLVRRCDTHPDCPDAADEVNCETYACPVSYFKCNNHYCVPSEHVCDFYDHCGDASDELECRVRMCEVGSSLSCTVASQDRNHDRCISPSYICDGRNDCHNGGYLSDEYGC</sequence>
<dbReference type="Pfam" id="PF00057">
    <property type="entry name" value="Ldl_recept_a"/>
    <property type="match status" value="2"/>
</dbReference>
<evidence type="ECO:0000256" key="8">
    <source>
        <dbReference type="ARBA" id="ARBA00023180"/>
    </source>
</evidence>
<evidence type="ECO:0000313" key="11">
    <source>
        <dbReference type="Proteomes" id="UP000747542"/>
    </source>
</evidence>
<dbReference type="GO" id="GO:0005886">
    <property type="term" value="C:plasma membrane"/>
    <property type="evidence" value="ECO:0007669"/>
    <property type="project" value="TreeGrafter"/>
</dbReference>
<feature type="disulfide bond" evidence="9">
    <location>
        <begin position="42"/>
        <end position="54"/>
    </location>
</feature>
<comment type="subcellular location">
    <subcellularLocation>
        <location evidence="1">Membrane</location>
        <topology evidence="1">Single-pass membrane protein</topology>
    </subcellularLocation>
</comment>
<dbReference type="SUPFAM" id="SSF57424">
    <property type="entry name" value="LDL receptor-like module"/>
    <property type="match status" value="3"/>
</dbReference>
<organism evidence="10 11">
    <name type="scientific">Homarus americanus</name>
    <name type="common">American lobster</name>
    <dbReference type="NCBI Taxonomy" id="6706"/>
    <lineage>
        <taxon>Eukaryota</taxon>
        <taxon>Metazoa</taxon>
        <taxon>Ecdysozoa</taxon>
        <taxon>Arthropoda</taxon>
        <taxon>Crustacea</taxon>
        <taxon>Multicrustacea</taxon>
        <taxon>Malacostraca</taxon>
        <taxon>Eumalacostraca</taxon>
        <taxon>Eucarida</taxon>
        <taxon>Decapoda</taxon>
        <taxon>Pleocyemata</taxon>
        <taxon>Astacidea</taxon>
        <taxon>Nephropoidea</taxon>
        <taxon>Nephropidae</taxon>
        <taxon>Homarus</taxon>
    </lineage>
</organism>
<dbReference type="PRINTS" id="PR00261">
    <property type="entry name" value="LDLRECEPTOR"/>
</dbReference>
<evidence type="ECO:0000256" key="7">
    <source>
        <dbReference type="ARBA" id="ARBA00023170"/>
    </source>
</evidence>
<keyword evidence="7 10" id="KW-0675">Receptor</keyword>
<dbReference type="InterPro" id="IPR051221">
    <property type="entry name" value="LDLR-related"/>
</dbReference>
<protein>
    <submittedName>
        <fullName evidence="10">G-protein coupled receptor GRL101-like 4</fullName>
    </submittedName>
</protein>
<dbReference type="PROSITE" id="PS01209">
    <property type="entry name" value="LDLRA_1"/>
    <property type="match status" value="2"/>
</dbReference>
<keyword evidence="5" id="KW-0472">Membrane</keyword>
<feature type="disulfide bond" evidence="9">
    <location>
        <begin position="22"/>
        <end position="37"/>
    </location>
</feature>
<evidence type="ECO:0000256" key="3">
    <source>
        <dbReference type="ARBA" id="ARBA00022737"/>
    </source>
</evidence>
<dbReference type="EMBL" id="JAHLQT010044460">
    <property type="protein sequence ID" value="KAG7154444.1"/>
    <property type="molecule type" value="Genomic_DNA"/>
</dbReference>
<evidence type="ECO:0000256" key="9">
    <source>
        <dbReference type="PROSITE-ProRule" id="PRU00124"/>
    </source>
</evidence>
<dbReference type="Proteomes" id="UP000747542">
    <property type="component" value="Unassembled WGS sequence"/>
</dbReference>
<dbReference type="InterPro" id="IPR023415">
    <property type="entry name" value="LDLR_class-A_CS"/>
</dbReference>
<name>A0A8J5MK70_HOMAM</name>
<dbReference type="PROSITE" id="PS50068">
    <property type="entry name" value="LDLRA_2"/>
    <property type="match status" value="3"/>
</dbReference>
<feature type="disulfide bond" evidence="9">
    <location>
        <begin position="49"/>
        <end position="67"/>
    </location>
</feature>